<dbReference type="InterPro" id="IPR006724">
    <property type="entry name" value="Phage_TTP"/>
</dbReference>
<dbReference type="Proteomes" id="UP001256711">
    <property type="component" value="Unassembled WGS sequence"/>
</dbReference>
<dbReference type="AlphaFoldDB" id="A0AAW8TSB7"/>
<dbReference type="EMBL" id="JARQBJ010000001">
    <property type="protein sequence ID" value="MDT2809193.1"/>
    <property type="molecule type" value="Genomic_DNA"/>
</dbReference>
<dbReference type="Pfam" id="PF04630">
    <property type="entry name" value="Phage_TTP_1"/>
    <property type="match status" value="1"/>
</dbReference>
<dbReference type="NCBIfam" id="TIGR01603">
    <property type="entry name" value="maj_tail_phi13"/>
    <property type="match status" value="1"/>
</dbReference>
<dbReference type="RefSeq" id="WP_311834915.1">
    <property type="nucleotide sequence ID" value="NZ_JARQBJ010000001.1"/>
</dbReference>
<accession>A0AAW8TSB7</accession>
<evidence type="ECO:0000313" key="2">
    <source>
        <dbReference type="Proteomes" id="UP001256711"/>
    </source>
</evidence>
<proteinExistence type="predicted"/>
<reference evidence="1" key="1">
    <citation type="submission" date="2023-03" db="EMBL/GenBank/DDBJ databases">
        <authorList>
            <person name="Shen W."/>
            <person name="Cai J."/>
        </authorList>
    </citation>
    <scope>NUCLEOTIDE SEQUENCE</scope>
    <source>
        <strain evidence="1">B226-2</strain>
    </source>
</reference>
<evidence type="ECO:0000313" key="1">
    <source>
        <dbReference type="EMBL" id="MDT2809193.1"/>
    </source>
</evidence>
<comment type="caution">
    <text evidence="1">The sequence shown here is derived from an EMBL/GenBank/DDBJ whole genome shotgun (WGS) entry which is preliminary data.</text>
</comment>
<gene>
    <name evidence="1" type="ORF">P7H43_01635</name>
</gene>
<dbReference type="InterPro" id="IPR006490">
    <property type="entry name" value="Maj_tail_phi13"/>
</dbReference>
<sequence>MTLVGFKRLTIAVLDTDGKVVADKKWVVEGKANKGATSTAEITGLNKEATKVYGSDIAYYISQKGTGDVSVNLGLLDLEEECNDAILGYEVKNSISYVGENTEPPTVAIMLESKDLDGSTAMLGFFKGKFSRESINLSTLNGDAFEPEAESYVFAAMSDDKEGDSNGQTMGKYIGSETEVINALTAQVFPEAGVTP</sequence>
<protein>
    <submittedName>
        <fullName evidence="1">Phage tail protein</fullName>
    </submittedName>
</protein>
<organism evidence="1 2">
    <name type="scientific">Enterococcus asini</name>
    <dbReference type="NCBI Taxonomy" id="57732"/>
    <lineage>
        <taxon>Bacteria</taxon>
        <taxon>Bacillati</taxon>
        <taxon>Bacillota</taxon>
        <taxon>Bacilli</taxon>
        <taxon>Lactobacillales</taxon>
        <taxon>Enterococcaceae</taxon>
        <taxon>Enterococcus</taxon>
    </lineage>
</organism>
<name>A0AAW8TSB7_9ENTE</name>